<proteinExistence type="predicted"/>
<dbReference type="PANTHER" id="PTHR47105:SF1">
    <property type="entry name" value="OS06G0665100 PROTEIN"/>
    <property type="match status" value="1"/>
</dbReference>
<dbReference type="OrthoDB" id="444127at2759"/>
<evidence type="ECO:0000313" key="2">
    <source>
        <dbReference type="Proteomes" id="UP000095751"/>
    </source>
</evidence>
<dbReference type="Pfam" id="PF00702">
    <property type="entry name" value="Hydrolase"/>
    <property type="match status" value="1"/>
</dbReference>
<dbReference type="KEGG" id="fcy:FRACYDRAFT_141596"/>
<dbReference type="InParanoid" id="A0A1E7F0E6"/>
<feature type="non-terminal residue" evidence="1">
    <location>
        <position position="1"/>
    </location>
</feature>
<dbReference type="InterPro" id="IPR023214">
    <property type="entry name" value="HAD_sf"/>
</dbReference>
<dbReference type="SUPFAM" id="SSF56784">
    <property type="entry name" value="HAD-like"/>
    <property type="match status" value="1"/>
</dbReference>
<reference evidence="1 2" key="1">
    <citation type="submission" date="2016-09" db="EMBL/GenBank/DDBJ databases">
        <title>Extensive genetic diversity and differential bi-allelic expression allows diatom success in the polar Southern Ocean.</title>
        <authorList>
            <consortium name="DOE Joint Genome Institute"/>
            <person name="Mock T."/>
            <person name="Otillar R.P."/>
            <person name="Strauss J."/>
            <person name="Dupont C."/>
            <person name="Frickenhaus S."/>
            <person name="Maumus F."/>
            <person name="Mcmullan M."/>
            <person name="Sanges R."/>
            <person name="Schmutz J."/>
            <person name="Toseland A."/>
            <person name="Valas R."/>
            <person name="Veluchamy A."/>
            <person name="Ward B.J."/>
            <person name="Allen A."/>
            <person name="Barry K."/>
            <person name="Falciatore A."/>
            <person name="Ferrante M."/>
            <person name="Fortunato A.E."/>
            <person name="Gloeckner G."/>
            <person name="Gruber A."/>
            <person name="Hipkin R."/>
            <person name="Janech M."/>
            <person name="Kroth P."/>
            <person name="Leese F."/>
            <person name="Lindquist E."/>
            <person name="Lyon B.R."/>
            <person name="Martin J."/>
            <person name="Mayer C."/>
            <person name="Parker M."/>
            <person name="Quesneville H."/>
            <person name="Raymond J."/>
            <person name="Uhlig C."/>
            <person name="Valentin K.U."/>
            <person name="Worden A.Z."/>
            <person name="Armbrust E.V."/>
            <person name="Bowler C."/>
            <person name="Green B."/>
            <person name="Moulton V."/>
            <person name="Van Oosterhout C."/>
            <person name="Grigoriev I."/>
        </authorList>
    </citation>
    <scope>NUCLEOTIDE SEQUENCE [LARGE SCALE GENOMIC DNA]</scope>
    <source>
        <strain evidence="1 2">CCMP1102</strain>
    </source>
</reference>
<dbReference type="InterPro" id="IPR044924">
    <property type="entry name" value="HAD-SF_hydro_IA_REG-2-like_cap"/>
</dbReference>
<dbReference type="Proteomes" id="UP000095751">
    <property type="component" value="Unassembled WGS sequence"/>
</dbReference>
<dbReference type="EMBL" id="KV784366">
    <property type="protein sequence ID" value="OEU11688.1"/>
    <property type="molecule type" value="Genomic_DNA"/>
</dbReference>
<dbReference type="AlphaFoldDB" id="A0A1E7F0E6"/>
<organism evidence="1 2">
    <name type="scientific">Fragilariopsis cylindrus CCMP1102</name>
    <dbReference type="NCBI Taxonomy" id="635003"/>
    <lineage>
        <taxon>Eukaryota</taxon>
        <taxon>Sar</taxon>
        <taxon>Stramenopiles</taxon>
        <taxon>Ochrophyta</taxon>
        <taxon>Bacillariophyta</taxon>
        <taxon>Bacillariophyceae</taxon>
        <taxon>Bacillariophycidae</taxon>
        <taxon>Bacillariales</taxon>
        <taxon>Bacillariaceae</taxon>
        <taxon>Fragilariopsis</taxon>
    </lineage>
</organism>
<sequence>KIRAISFDVTGTLLATKEPVIKSYHDAAIWAQLPILPTHDDFQSGFGAAFRERCIESPCFGGVEGISGREWWIATVRRVLDFALLKNSEHTTNNNDERRHSYTEQEFQRYFRRVYQHFGSPAGYMVLEDAASLLSTIETATAASSSKELVLGITSNTPIRHMESILPMLDNLHTKFSWFTCSQEVGHEKPAGEIFDDAYQKAKFWLDDPALKKEEILHIGDSYTCDYCGAKAYGFQALLLDR</sequence>
<dbReference type="InterPro" id="IPR036412">
    <property type="entry name" value="HAD-like_sf"/>
</dbReference>
<gene>
    <name evidence="1" type="ORF">FRACYDRAFT_141596</name>
</gene>
<dbReference type="PANTHER" id="PTHR47105">
    <property type="entry name" value="OS02G0173600 PROTEIN"/>
    <property type="match status" value="1"/>
</dbReference>
<protein>
    <submittedName>
        <fullName evidence="1">HAD-like protein</fullName>
    </submittedName>
</protein>
<dbReference type="SFLD" id="SFLDG01129">
    <property type="entry name" value="C1.5:_HAD__Beta-PGM__Phosphata"/>
    <property type="match status" value="1"/>
</dbReference>
<feature type="non-terminal residue" evidence="1">
    <location>
        <position position="242"/>
    </location>
</feature>
<dbReference type="SFLD" id="SFLDS00003">
    <property type="entry name" value="Haloacid_Dehalogenase"/>
    <property type="match status" value="1"/>
</dbReference>
<accession>A0A1E7F0E6</accession>
<name>A0A1E7F0E6_9STRA</name>
<keyword evidence="2" id="KW-1185">Reference proteome</keyword>
<dbReference type="Gene3D" id="1.10.150.720">
    <property type="entry name" value="Haloacid dehalogenase-like hydrolase"/>
    <property type="match status" value="1"/>
</dbReference>
<dbReference type="Gene3D" id="3.40.50.1000">
    <property type="entry name" value="HAD superfamily/HAD-like"/>
    <property type="match status" value="1"/>
</dbReference>
<evidence type="ECO:0000313" key="1">
    <source>
        <dbReference type="EMBL" id="OEU11688.1"/>
    </source>
</evidence>